<dbReference type="EMBL" id="CGIH01000002">
    <property type="protein sequence ID" value="CFW97771.1"/>
    <property type="molecule type" value="Genomic_DNA"/>
</dbReference>
<feature type="transmembrane region" description="Helical" evidence="8">
    <location>
        <begin position="57"/>
        <end position="76"/>
    </location>
</feature>
<evidence type="ECO:0000256" key="4">
    <source>
        <dbReference type="ARBA" id="ARBA00022692"/>
    </source>
</evidence>
<feature type="transmembrane region" description="Helical" evidence="8">
    <location>
        <begin position="25"/>
        <end position="50"/>
    </location>
</feature>
<name>A0A0E4C7G7_9FIRM</name>
<organism evidence="9 10">
    <name type="scientific">Syntrophomonas zehnderi OL-4</name>
    <dbReference type="NCBI Taxonomy" id="690567"/>
    <lineage>
        <taxon>Bacteria</taxon>
        <taxon>Bacillati</taxon>
        <taxon>Bacillota</taxon>
        <taxon>Clostridia</taxon>
        <taxon>Eubacteriales</taxon>
        <taxon>Syntrophomonadaceae</taxon>
        <taxon>Syntrophomonas</taxon>
    </lineage>
</organism>
<evidence type="ECO:0000313" key="10">
    <source>
        <dbReference type="Proteomes" id="UP000045545"/>
    </source>
</evidence>
<keyword evidence="5" id="KW-0378">Hydrolase</keyword>
<keyword evidence="10" id="KW-1185">Reference proteome</keyword>
<feature type="transmembrane region" description="Helical" evidence="8">
    <location>
        <begin position="82"/>
        <end position="99"/>
    </location>
</feature>
<accession>A0A0E4C7G7</accession>
<keyword evidence="2" id="KW-0673">Quorum sensing</keyword>
<reference evidence="9 10" key="1">
    <citation type="submission" date="2015-03" db="EMBL/GenBank/DDBJ databases">
        <authorList>
            <person name="Murphy D."/>
        </authorList>
    </citation>
    <scope>NUCLEOTIDE SEQUENCE [LARGE SCALE GENOMIC DNA]</scope>
    <source>
        <strain evidence="9 10">OL-4</strain>
    </source>
</reference>
<sequence>MVKTIASGVAKNLSHILDSDDNVEIYAYALQLVFMLILNLTMVILVAFFLKIIPTTLAFLAVFIPFRAFGGGVHLSTFPRCILIGSCLILGSACLAAEIKIQSYQLAILCLFTLLFTLLCIVRWVPASTVKNPVEDPGIIRMQKRNMFIATIMWTGCITTFIYFSHNALALAMILGAIVSTVLISPLGFRLMGFIDRLLNNFGKGVTNS</sequence>
<proteinExistence type="predicted"/>
<dbReference type="AlphaFoldDB" id="A0A0E4C7G7"/>
<keyword evidence="6 8" id="KW-1133">Transmembrane helix</keyword>
<evidence type="ECO:0000256" key="3">
    <source>
        <dbReference type="ARBA" id="ARBA00022670"/>
    </source>
</evidence>
<dbReference type="GO" id="GO:0016020">
    <property type="term" value="C:membrane"/>
    <property type="evidence" value="ECO:0007669"/>
    <property type="project" value="InterPro"/>
</dbReference>
<dbReference type="SMART" id="SM00793">
    <property type="entry name" value="AgrB"/>
    <property type="match status" value="1"/>
</dbReference>
<evidence type="ECO:0000256" key="7">
    <source>
        <dbReference type="ARBA" id="ARBA00023136"/>
    </source>
</evidence>
<dbReference type="GO" id="GO:0008233">
    <property type="term" value="F:peptidase activity"/>
    <property type="evidence" value="ECO:0007669"/>
    <property type="project" value="UniProtKB-KW"/>
</dbReference>
<evidence type="ECO:0000256" key="8">
    <source>
        <dbReference type="SAM" id="Phobius"/>
    </source>
</evidence>
<feature type="transmembrane region" description="Helical" evidence="8">
    <location>
        <begin position="106"/>
        <end position="126"/>
    </location>
</feature>
<keyword evidence="3" id="KW-0645">Protease</keyword>
<evidence type="ECO:0000256" key="1">
    <source>
        <dbReference type="ARBA" id="ARBA00022475"/>
    </source>
</evidence>
<dbReference type="GO" id="GO:0006508">
    <property type="term" value="P:proteolysis"/>
    <property type="evidence" value="ECO:0007669"/>
    <property type="project" value="UniProtKB-KW"/>
</dbReference>
<gene>
    <name evidence="9" type="ORF">102</name>
</gene>
<keyword evidence="7 8" id="KW-0472">Membrane</keyword>
<dbReference type="GO" id="GO:0009372">
    <property type="term" value="P:quorum sensing"/>
    <property type="evidence" value="ECO:0007669"/>
    <property type="project" value="UniProtKB-KW"/>
</dbReference>
<evidence type="ECO:0000256" key="2">
    <source>
        <dbReference type="ARBA" id="ARBA00022654"/>
    </source>
</evidence>
<keyword evidence="4 8" id="KW-0812">Transmembrane</keyword>
<dbReference type="OrthoDB" id="2854767at2"/>
<feature type="transmembrane region" description="Helical" evidence="8">
    <location>
        <begin position="146"/>
        <end position="164"/>
    </location>
</feature>
<evidence type="ECO:0000313" key="9">
    <source>
        <dbReference type="EMBL" id="CFW97771.1"/>
    </source>
</evidence>
<dbReference type="Pfam" id="PF04647">
    <property type="entry name" value="AgrB"/>
    <property type="match status" value="1"/>
</dbReference>
<evidence type="ECO:0000256" key="5">
    <source>
        <dbReference type="ARBA" id="ARBA00022801"/>
    </source>
</evidence>
<dbReference type="InterPro" id="IPR006741">
    <property type="entry name" value="AgrB"/>
</dbReference>
<dbReference type="Proteomes" id="UP000045545">
    <property type="component" value="Unassembled WGS sequence"/>
</dbReference>
<protein>
    <submittedName>
        <fullName evidence="9">Accessory gene regulator B</fullName>
    </submittedName>
</protein>
<feature type="transmembrane region" description="Helical" evidence="8">
    <location>
        <begin position="169"/>
        <end position="189"/>
    </location>
</feature>
<keyword evidence="1" id="KW-1003">Cell membrane</keyword>
<evidence type="ECO:0000256" key="6">
    <source>
        <dbReference type="ARBA" id="ARBA00022989"/>
    </source>
</evidence>
<dbReference type="STRING" id="690567.102"/>
<dbReference type="RefSeq" id="WP_046494644.1">
    <property type="nucleotide sequence ID" value="NZ_CGIH01000002.1"/>
</dbReference>